<dbReference type="PANTHER" id="PTHR33198">
    <property type="entry name" value="ANK_REP_REGION DOMAIN-CONTAINING PROTEIN-RELATED"/>
    <property type="match status" value="1"/>
</dbReference>
<dbReference type="AlphaFoldDB" id="A0AAE1HHY2"/>
<reference evidence="1" key="2">
    <citation type="journal article" date="2023" name="BMC Genomics">
        <title>Pest status, molecular evolution, and epigenetic factors derived from the genome assembly of Frankliniella fusca, a thysanopteran phytovirus vector.</title>
        <authorList>
            <person name="Catto M.A."/>
            <person name="Labadie P.E."/>
            <person name="Jacobson A.L."/>
            <person name="Kennedy G.G."/>
            <person name="Srinivasan R."/>
            <person name="Hunt B.G."/>
        </authorList>
    </citation>
    <scope>NUCLEOTIDE SEQUENCE</scope>
    <source>
        <strain evidence="1">PL_HMW_Pooled</strain>
    </source>
</reference>
<evidence type="ECO:0000313" key="1">
    <source>
        <dbReference type="EMBL" id="KAK3921523.1"/>
    </source>
</evidence>
<comment type="caution">
    <text evidence="1">The sequence shown here is derived from an EMBL/GenBank/DDBJ whole genome shotgun (WGS) entry which is preliminary data.</text>
</comment>
<accession>A0AAE1HHY2</accession>
<dbReference type="EMBL" id="JAHWGI010001036">
    <property type="protein sequence ID" value="KAK3921523.1"/>
    <property type="molecule type" value="Genomic_DNA"/>
</dbReference>
<organism evidence="1 2">
    <name type="scientific">Frankliniella fusca</name>
    <dbReference type="NCBI Taxonomy" id="407009"/>
    <lineage>
        <taxon>Eukaryota</taxon>
        <taxon>Metazoa</taxon>
        <taxon>Ecdysozoa</taxon>
        <taxon>Arthropoda</taxon>
        <taxon>Hexapoda</taxon>
        <taxon>Insecta</taxon>
        <taxon>Pterygota</taxon>
        <taxon>Neoptera</taxon>
        <taxon>Paraneoptera</taxon>
        <taxon>Thysanoptera</taxon>
        <taxon>Terebrantia</taxon>
        <taxon>Thripoidea</taxon>
        <taxon>Thripidae</taxon>
        <taxon>Frankliniella</taxon>
    </lineage>
</organism>
<feature type="non-terminal residue" evidence="1">
    <location>
        <position position="1"/>
    </location>
</feature>
<dbReference type="Proteomes" id="UP001219518">
    <property type="component" value="Unassembled WGS sequence"/>
</dbReference>
<proteinExistence type="predicted"/>
<gene>
    <name evidence="1" type="ORF">KUF71_010695</name>
</gene>
<reference evidence="1" key="1">
    <citation type="submission" date="2021-07" db="EMBL/GenBank/DDBJ databases">
        <authorList>
            <person name="Catto M.A."/>
            <person name="Jacobson A."/>
            <person name="Kennedy G."/>
            <person name="Labadie P."/>
            <person name="Hunt B.G."/>
            <person name="Srinivasan R."/>
        </authorList>
    </citation>
    <scope>NUCLEOTIDE SEQUENCE</scope>
    <source>
        <strain evidence="1">PL_HMW_Pooled</strain>
        <tissue evidence="1">Head</tissue>
    </source>
</reference>
<evidence type="ECO:0000313" key="2">
    <source>
        <dbReference type="Proteomes" id="UP001219518"/>
    </source>
</evidence>
<protein>
    <submittedName>
        <fullName evidence="1">Phosphoglucosamine mutase</fullName>
    </submittedName>
</protein>
<sequence>DETRPGPVKLTSGNTSQNWKKFEQRFEIFLKADPKRTEKPANKWAMLMQETGREAHEVYNSFRDKLITVTLTLEGIVQKDDKAYAEVKKSVSSIRKKFNQRNQKPGEPLGTWFTEIMNLVKDCECENMADFMLKDRLEWGSSDQKVRETIREKSSVDTRSGHPLQLCS</sequence>
<name>A0AAE1HHY2_9NEOP</name>
<keyword evidence="2" id="KW-1185">Reference proteome</keyword>